<name>A0A953NA08_9BURK</name>
<dbReference type="EMBL" id="JAHXRI010000006">
    <property type="protein sequence ID" value="MBZ1350453.1"/>
    <property type="molecule type" value="Genomic_DNA"/>
</dbReference>
<evidence type="ECO:0000313" key="2">
    <source>
        <dbReference type="Proteomes" id="UP000739565"/>
    </source>
</evidence>
<reference evidence="1" key="1">
    <citation type="submission" date="2021-07" db="EMBL/GenBank/DDBJ databases">
        <title>New genus and species of the family Alcaligenaceae.</title>
        <authorList>
            <person name="Hahn M.W."/>
        </authorList>
    </citation>
    <scope>NUCLEOTIDE SEQUENCE</scope>
    <source>
        <strain evidence="1">LF4-65</strain>
    </source>
</reference>
<gene>
    <name evidence="1" type="ORF">KZZ10_07320</name>
</gene>
<dbReference type="AlphaFoldDB" id="A0A953NA08"/>
<comment type="caution">
    <text evidence="1">The sequence shown here is derived from an EMBL/GenBank/DDBJ whole genome shotgun (WGS) entry which is preliminary data.</text>
</comment>
<proteinExistence type="predicted"/>
<evidence type="ECO:0000313" key="1">
    <source>
        <dbReference type="EMBL" id="MBZ1350453.1"/>
    </source>
</evidence>
<sequence length="281" mass="32179">MAERKKSGLDPRITNREFKLLLNPEGLDRRIKIVQLQSLIVSFCQKSKVNFFHLDNANTGLRNVYFFDTPGEHFRRNNLILRVRESRQNVWVDDWCEVTLKCRTPKLKSSLKFDPKPNATHKHRLRLKEEILRADHVGSSRRIYSNNSIMDAVPIDKVFERTIGGITKYFPDLTRLALEDDLPVRVVGGKTNKVLEACLPIGNLSFGDGVQAHCDIGIWMRSVGDPIIGELAYSYRVTDANRDDLKAHRRADKFFEQLQLAISDWLATGTTKTALIYGIPE</sequence>
<protein>
    <submittedName>
        <fullName evidence="1">Uncharacterized protein</fullName>
    </submittedName>
</protein>
<dbReference type="RefSeq" id="WP_259660829.1">
    <property type="nucleotide sequence ID" value="NZ_JAHXRI010000006.1"/>
</dbReference>
<accession>A0A953NA08</accession>
<organism evidence="1 2">
    <name type="scientific">Zwartia hollandica</name>
    <dbReference type="NCBI Taxonomy" id="324606"/>
    <lineage>
        <taxon>Bacteria</taxon>
        <taxon>Pseudomonadati</taxon>
        <taxon>Pseudomonadota</taxon>
        <taxon>Betaproteobacteria</taxon>
        <taxon>Burkholderiales</taxon>
        <taxon>Alcaligenaceae</taxon>
        <taxon>Zwartia</taxon>
    </lineage>
</organism>
<dbReference type="Proteomes" id="UP000739565">
    <property type="component" value="Unassembled WGS sequence"/>
</dbReference>
<keyword evidence="2" id="KW-1185">Reference proteome</keyword>
<dbReference type="Gene3D" id="2.40.320.10">
    <property type="entry name" value="Hypothetical Protein Pfu-838710-001"/>
    <property type="match status" value="1"/>
</dbReference>